<keyword evidence="3" id="KW-1185">Reference proteome</keyword>
<feature type="transmembrane region" description="Helical" evidence="1">
    <location>
        <begin position="151"/>
        <end position="170"/>
    </location>
</feature>
<keyword evidence="1" id="KW-1133">Transmembrane helix</keyword>
<feature type="transmembrane region" description="Helical" evidence="1">
    <location>
        <begin position="204"/>
        <end position="225"/>
    </location>
</feature>
<feature type="transmembrane region" description="Helical" evidence="1">
    <location>
        <begin position="394"/>
        <end position="411"/>
    </location>
</feature>
<evidence type="ECO:0000313" key="2">
    <source>
        <dbReference type="EMBL" id="UVW35641.1"/>
    </source>
</evidence>
<evidence type="ECO:0008006" key="4">
    <source>
        <dbReference type="Google" id="ProtNLM"/>
    </source>
</evidence>
<sequence length="451" mass="51025">MPNDFAYLTLLVWPIVSIVLYTKYPVITATFWTIVGGYLLLPVGVKFDFPFFPGLDKRSIPAIMAYFGCRFIARQNIKILPPRGIERNLIILFFIGTLATVFTNGDPVIEANRYIPGLGFRDILSTVISQWLLLMPFILGLQLIKTHEDQVLFFKLLVIAGLCYSLPILFEIRMSPQLHRWTYGFFPHSWIQQIRYSGFRPVVFLGHGLWVAFFLVLVLGAALTLSKLKIRISYFPNKLVITYIIILLFLSKGFGSMILSMVLFVGITMFTSLFTMRIAMVIVTAAFSYPLLSILELFPHTYLVELIGSVSQSQAGSLGYRFNQEVMLLDRAQEKWLFGWGGWDRNRLADSVTDGYWIILFGKYGAIGFSAVFGLIVSTVLIGQRWFSRLQEKNDKTIIACHCLLAALIILDQIPNASMSPCAWLVIGGLAGRIAHIPKTNDRIKIHNTPI</sequence>
<feature type="transmembrane region" description="Helical" evidence="1">
    <location>
        <begin position="85"/>
        <end position="103"/>
    </location>
</feature>
<dbReference type="EMBL" id="CP103416">
    <property type="protein sequence ID" value="UVW35641.1"/>
    <property type="molecule type" value="Genomic_DNA"/>
</dbReference>
<feature type="transmembrane region" description="Helical" evidence="1">
    <location>
        <begin position="6"/>
        <end position="24"/>
    </location>
</feature>
<gene>
    <name evidence="2" type="ORF">NYF23_03280</name>
</gene>
<reference evidence="2" key="1">
    <citation type="submission" date="2022-08" db="EMBL/GenBank/DDBJ databases">
        <title>Catabolic pathway analysis in culturable SAR92 clade bacteria reveals their overlooked roles in DMSP degradation in coastal seas.</title>
        <authorList>
            <person name="He X."/>
            <person name="Zhang X."/>
            <person name="Zhang Y."/>
        </authorList>
    </citation>
    <scope>NUCLEOTIDE SEQUENCE</scope>
    <source>
        <strain evidence="2">H455</strain>
    </source>
</reference>
<feature type="transmembrane region" description="Helical" evidence="1">
    <location>
        <begin position="356"/>
        <end position="382"/>
    </location>
</feature>
<feature type="transmembrane region" description="Helical" evidence="1">
    <location>
        <begin position="281"/>
        <end position="298"/>
    </location>
</feature>
<feature type="transmembrane region" description="Helical" evidence="1">
    <location>
        <begin position="31"/>
        <end position="52"/>
    </location>
</feature>
<evidence type="ECO:0000256" key="1">
    <source>
        <dbReference type="SAM" id="Phobius"/>
    </source>
</evidence>
<feature type="transmembrane region" description="Helical" evidence="1">
    <location>
        <begin position="123"/>
        <end position="144"/>
    </location>
</feature>
<protein>
    <recommendedName>
        <fullName evidence="4">O-antigen ligase domain-containing protein</fullName>
    </recommendedName>
</protein>
<organism evidence="2 3">
    <name type="scientific">SAR92 clade bacterium H455</name>
    <dbReference type="NCBI Taxonomy" id="2974818"/>
    <lineage>
        <taxon>Bacteria</taxon>
        <taxon>Pseudomonadati</taxon>
        <taxon>Pseudomonadota</taxon>
        <taxon>Gammaproteobacteria</taxon>
        <taxon>Cellvibrionales</taxon>
        <taxon>Porticoccaceae</taxon>
        <taxon>SAR92 clade</taxon>
    </lineage>
</organism>
<keyword evidence="1" id="KW-0472">Membrane</keyword>
<dbReference type="Proteomes" id="UP001059934">
    <property type="component" value="Chromosome"/>
</dbReference>
<accession>A0ABY5TSK7</accession>
<name>A0ABY5TSK7_9GAMM</name>
<keyword evidence="1" id="KW-0812">Transmembrane</keyword>
<proteinExistence type="predicted"/>
<evidence type="ECO:0000313" key="3">
    <source>
        <dbReference type="Proteomes" id="UP001059934"/>
    </source>
</evidence>